<dbReference type="AlphaFoldDB" id="A0A9N8EFT6"/>
<evidence type="ECO:0000313" key="2">
    <source>
        <dbReference type="Proteomes" id="UP001153069"/>
    </source>
</evidence>
<gene>
    <name evidence="1" type="ORF">SEMRO_1031_G233450.1</name>
</gene>
<proteinExistence type="predicted"/>
<reference evidence="1" key="1">
    <citation type="submission" date="2020-06" db="EMBL/GenBank/DDBJ databases">
        <authorList>
            <consortium name="Plant Systems Biology data submission"/>
        </authorList>
    </citation>
    <scope>NUCLEOTIDE SEQUENCE</scope>
    <source>
        <strain evidence="1">D6</strain>
    </source>
</reference>
<evidence type="ECO:0000313" key="1">
    <source>
        <dbReference type="EMBL" id="CAB9519615.1"/>
    </source>
</evidence>
<protein>
    <submittedName>
        <fullName evidence="1">Uncharacterized protein</fullName>
    </submittedName>
</protein>
<keyword evidence="2" id="KW-1185">Reference proteome</keyword>
<comment type="caution">
    <text evidence="1">The sequence shown here is derived from an EMBL/GenBank/DDBJ whole genome shotgun (WGS) entry which is preliminary data.</text>
</comment>
<name>A0A9N8EFT6_9STRA</name>
<dbReference type="Proteomes" id="UP001153069">
    <property type="component" value="Unassembled WGS sequence"/>
</dbReference>
<accession>A0A9N8EFT6</accession>
<organism evidence="1 2">
    <name type="scientific">Seminavis robusta</name>
    <dbReference type="NCBI Taxonomy" id="568900"/>
    <lineage>
        <taxon>Eukaryota</taxon>
        <taxon>Sar</taxon>
        <taxon>Stramenopiles</taxon>
        <taxon>Ochrophyta</taxon>
        <taxon>Bacillariophyta</taxon>
        <taxon>Bacillariophyceae</taxon>
        <taxon>Bacillariophycidae</taxon>
        <taxon>Naviculales</taxon>
        <taxon>Naviculaceae</taxon>
        <taxon>Seminavis</taxon>
    </lineage>
</organism>
<sequence length="190" mass="22126">MTSTQPIHQTSNVVVDERRVRFSPDVPRSYPNRAGTLSELECNAMFYSAQEYRDVMLSIRSTLIELKVGKNPDYELLRGLEQMLTAPYEGTHRREAFFDSFFTTQSLLHQQKHKEEALSQLARTYTEDDQARARRLAKQDEKDAKKVYKEQDTSKSFGVSRTFKKQSKGSRFLRTKSLKLKSVRTSLFAW</sequence>
<dbReference type="EMBL" id="CAICTM010001029">
    <property type="protein sequence ID" value="CAB9519615.1"/>
    <property type="molecule type" value="Genomic_DNA"/>
</dbReference>